<evidence type="ECO:0000313" key="11">
    <source>
        <dbReference type="Proteomes" id="UP001385499"/>
    </source>
</evidence>
<evidence type="ECO:0000256" key="1">
    <source>
        <dbReference type="ARBA" id="ARBA00004429"/>
    </source>
</evidence>
<evidence type="ECO:0000256" key="3">
    <source>
        <dbReference type="ARBA" id="ARBA00023224"/>
    </source>
</evidence>
<evidence type="ECO:0000313" key="10">
    <source>
        <dbReference type="EMBL" id="MEJ8473043.1"/>
    </source>
</evidence>
<dbReference type="Gene3D" id="1.10.287.950">
    <property type="entry name" value="Methyl-accepting chemotaxis protein"/>
    <property type="match status" value="1"/>
</dbReference>
<gene>
    <name evidence="10" type="ORF">V6575_03000</name>
</gene>
<dbReference type="InterPro" id="IPR000727">
    <property type="entry name" value="T_SNARE_dom"/>
</dbReference>
<keyword evidence="6" id="KW-0472">Membrane</keyword>
<proteinExistence type="inferred from homology"/>
<dbReference type="Proteomes" id="UP001385499">
    <property type="component" value="Unassembled WGS sequence"/>
</dbReference>
<evidence type="ECO:0000259" key="8">
    <source>
        <dbReference type="PROSITE" id="PS50192"/>
    </source>
</evidence>
<sequence>MIKKRLSTKLAVMFLAGAVVMCGAIVAVTSTVGRGVAYEKADKTLTSATIGKSKTIELVLDQVWDSARFFVTLADAKDSLMKSNAGWKSLKEGQTETLRKIFVEDNPNPAGQRHLFIEPETQNYYVNNHKIVHAAYQDLISQGLFSDITLVDPDGNVSYSYSKGPEFARNLGDPKIANSAIHNALAPLLAANTAESLEAGQVFTSGIEIASDGQVNLVLGAPVYYLDRFFGAVGFSVNMERVAALLNENTGVGESERAFLVGENATLAELTNDGRAAETFALSAVLTSGDILNIDGEDYRYSRAENALQGKPYSVIEAVKQSELAAETNKVTYGVILVGLLAMLPIVGGIWWLTIRMFAPLNDLSGVARRIADGDLAVEVEATDRSDEIGEMARCIAIFKENSIERERLAEERKGGHIAREKREKHVDGLISSFREEAQAVLLSVEENILRVEELSTVLNTRSMSAAGQGAQAVSDSENASANVQAVASATEELNASISEISRQVGTTADIVGRTTTNTQTSNQKIAGLAEAADRIGAVVSLISDIAEQTNLLALNATIEAARAGDAGRGFAVVASEVKSLAGQTAKATEEISTQIAAIQSSTSEAVEEIARVSSSMDEVNNYTATISDAVQQQGAATNEISRNVAEAAQGTLSVSSAVASLNTDVVENSTSAEHMRDATLEMKGQAQNLRKSVERFLSEVSAA</sequence>
<dbReference type="SMART" id="SM00283">
    <property type="entry name" value="MA"/>
    <property type="match status" value="1"/>
</dbReference>
<dbReference type="PROSITE" id="PS50192">
    <property type="entry name" value="T_SNARE"/>
    <property type="match status" value="1"/>
</dbReference>
<dbReference type="PROSITE" id="PS50111">
    <property type="entry name" value="CHEMOTAXIS_TRANSDUC_2"/>
    <property type="match status" value="1"/>
</dbReference>
<dbReference type="InterPro" id="IPR003660">
    <property type="entry name" value="HAMP_dom"/>
</dbReference>
<evidence type="ECO:0000259" key="9">
    <source>
        <dbReference type="PROSITE" id="PS50885"/>
    </source>
</evidence>
<protein>
    <submittedName>
        <fullName evidence="10">Methyl-accepting chemotaxis protein</fullName>
    </submittedName>
</protein>
<evidence type="ECO:0000256" key="2">
    <source>
        <dbReference type="ARBA" id="ARBA00022519"/>
    </source>
</evidence>
<dbReference type="PROSITE" id="PS50885">
    <property type="entry name" value="HAMP"/>
    <property type="match status" value="1"/>
</dbReference>
<dbReference type="Gene3D" id="6.10.340.10">
    <property type="match status" value="1"/>
</dbReference>
<feature type="domain" description="Methyl-accepting transducer" evidence="7">
    <location>
        <begin position="441"/>
        <end position="684"/>
    </location>
</feature>
<evidence type="ECO:0000256" key="6">
    <source>
        <dbReference type="SAM" id="Phobius"/>
    </source>
</evidence>
<dbReference type="PANTHER" id="PTHR32089">
    <property type="entry name" value="METHYL-ACCEPTING CHEMOTAXIS PROTEIN MCPB"/>
    <property type="match status" value="1"/>
</dbReference>
<organism evidence="10 11">
    <name type="scientific">Roseibium algae</name>
    <dbReference type="NCBI Taxonomy" id="3123038"/>
    <lineage>
        <taxon>Bacteria</taxon>
        <taxon>Pseudomonadati</taxon>
        <taxon>Pseudomonadota</taxon>
        <taxon>Alphaproteobacteria</taxon>
        <taxon>Hyphomicrobiales</taxon>
        <taxon>Stappiaceae</taxon>
        <taxon>Roseibium</taxon>
    </lineage>
</organism>
<keyword evidence="6" id="KW-1133">Transmembrane helix</keyword>
<keyword evidence="3 5" id="KW-0807">Transducer</keyword>
<evidence type="ECO:0000256" key="5">
    <source>
        <dbReference type="PROSITE-ProRule" id="PRU00284"/>
    </source>
</evidence>
<comment type="similarity">
    <text evidence="4">Belongs to the methyl-accepting chemotaxis (MCP) protein family.</text>
</comment>
<keyword evidence="11" id="KW-1185">Reference proteome</keyword>
<comment type="caution">
    <text evidence="10">The sequence shown here is derived from an EMBL/GenBank/DDBJ whole genome shotgun (WGS) entry which is preliminary data.</text>
</comment>
<keyword evidence="2" id="KW-0997">Cell inner membrane</keyword>
<dbReference type="InterPro" id="IPR004089">
    <property type="entry name" value="MCPsignal_dom"/>
</dbReference>
<dbReference type="CDD" id="cd06225">
    <property type="entry name" value="HAMP"/>
    <property type="match status" value="1"/>
</dbReference>
<feature type="transmembrane region" description="Helical" evidence="6">
    <location>
        <begin position="331"/>
        <end position="353"/>
    </location>
</feature>
<evidence type="ECO:0000259" key="7">
    <source>
        <dbReference type="PROSITE" id="PS50111"/>
    </source>
</evidence>
<dbReference type="SUPFAM" id="SSF58104">
    <property type="entry name" value="Methyl-accepting chemotaxis protein (MCP) signaling domain"/>
    <property type="match status" value="1"/>
</dbReference>
<dbReference type="PANTHER" id="PTHR32089:SF112">
    <property type="entry name" value="LYSOZYME-LIKE PROTEIN-RELATED"/>
    <property type="match status" value="1"/>
</dbReference>
<comment type="subcellular location">
    <subcellularLocation>
        <location evidence="1">Cell inner membrane</location>
        <topology evidence="1">Multi-pass membrane protein</topology>
    </subcellularLocation>
</comment>
<keyword evidence="2" id="KW-1003">Cell membrane</keyword>
<feature type="domain" description="HAMP" evidence="9">
    <location>
        <begin position="355"/>
        <end position="408"/>
    </location>
</feature>
<keyword evidence="6" id="KW-0812">Transmembrane</keyword>
<reference evidence="10 11" key="1">
    <citation type="submission" date="2024-02" db="EMBL/GenBank/DDBJ databases">
        <title>Roseibium algae sp. nov., isolated from marine alga (Grateloupia sp.), showing potential in myo-inositol conversion.</title>
        <authorList>
            <person name="Wang Y."/>
        </authorList>
    </citation>
    <scope>NUCLEOTIDE SEQUENCE [LARGE SCALE GENOMIC DNA]</scope>
    <source>
        <strain evidence="10 11">H3510</strain>
    </source>
</reference>
<dbReference type="Pfam" id="PF00672">
    <property type="entry name" value="HAMP"/>
    <property type="match status" value="1"/>
</dbReference>
<dbReference type="EMBL" id="JBAKIA010000001">
    <property type="protein sequence ID" value="MEJ8473043.1"/>
    <property type="molecule type" value="Genomic_DNA"/>
</dbReference>
<dbReference type="SMART" id="SM00304">
    <property type="entry name" value="HAMP"/>
    <property type="match status" value="1"/>
</dbReference>
<name>A0ABU8TFW6_9HYPH</name>
<accession>A0ABU8TFW6</accession>
<dbReference type="RefSeq" id="WP_340272550.1">
    <property type="nucleotide sequence ID" value="NZ_JBAKIA010000001.1"/>
</dbReference>
<feature type="domain" description="T-SNARE coiled-coil homology" evidence="8">
    <location>
        <begin position="600"/>
        <end position="645"/>
    </location>
</feature>
<evidence type="ECO:0000256" key="4">
    <source>
        <dbReference type="ARBA" id="ARBA00029447"/>
    </source>
</evidence>
<dbReference type="Pfam" id="PF00015">
    <property type="entry name" value="MCPsignal"/>
    <property type="match status" value="1"/>
</dbReference>